<dbReference type="PANTHER" id="PTHR31435">
    <property type="entry name" value="PROTEIN NATD1"/>
    <property type="match status" value="1"/>
</dbReference>
<dbReference type="Gene3D" id="3.40.630.30">
    <property type="match status" value="1"/>
</dbReference>
<dbReference type="Proteomes" id="UP001183794">
    <property type="component" value="Unassembled WGS sequence"/>
</dbReference>
<sequence length="116" mass="12974">MTSPTIDSPQFVEEDGFTGMIVDDTGTIAAREYHTDHVTADGTKQRALTSTVTEEAYRGQGLAGKIVQYTLDKALDEGYRIVAVCSYVQSWLEKQDDPRYEQARDTARPEHFPKEG</sequence>
<dbReference type="EMBL" id="JAVDYJ010000001">
    <property type="protein sequence ID" value="MDR7347752.1"/>
    <property type="molecule type" value="Genomic_DNA"/>
</dbReference>
<dbReference type="Pfam" id="PF14542">
    <property type="entry name" value="Acetyltransf_CG"/>
    <property type="match status" value="1"/>
</dbReference>
<feature type="domain" description="N-acetyltransferase" evidence="2">
    <location>
        <begin position="10"/>
        <end position="105"/>
    </location>
</feature>
<dbReference type="InterPro" id="IPR016181">
    <property type="entry name" value="Acyl_CoA_acyltransferase"/>
</dbReference>
<protein>
    <submittedName>
        <fullName evidence="3">GNAT family acetyltransferase</fullName>
    </submittedName>
</protein>
<feature type="region of interest" description="Disordered" evidence="1">
    <location>
        <begin position="95"/>
        <end position="116"/>
    </location>
</feature>
<reference evidence="3 4" key="1">
    <citation type="submission" date="2023-07" db="EMBL/GenBank/DDBJ databases">
        <title>Sequencing the genomes of 1000 actinobacteria strains.</title>
        <authorList>
            <person name="Klenk H.-P."/>
        </authorList>
    </citation>
    <scope>NUCLEOTIDE SEQUENCE [LARGE SCALE GENOMIC DNA]</scope>
    <source>
        <strain evidence="3 4">DSM 22966</strain>
    </source>
</reference>
<evidence type="ECO:0000313" key="4">
    <source>
        <dbReference type="Proteomes" id="UP001183794"/>
    </source>
</evidence>
<dbReference type="PANTHER" id="PTHR31435:SF10">
    <property type="entry name" value="BSR4717 PROTEIN"/>
    <property type="match status" value="1"/>
</dbReference>
<dbReference type="InterPro" id="IPR031165">
    <property type="entry name" value="GNAT_YJDJ"/>
</dbReference>
<name>A0ABU2B2D1_9MICC</name>
<evidence type="ECO:0000259" key="2">
    <source>
        <dbReference type="PROSITE" id="PS51729"/>
    </source>
</evidence>
<evidence type="ECO:0000313" key="3">
    <source>
        <dbReference type="EMBL" id="MDR7347752.1"/>
    </source>
</evidence>
<accession>A0ABU2B2D1</accession>
<dbReference type="SUPFAM" id="SSF55729">
    <property type="entry name" value="Acyl-CoA N-acyltransferases (Nat)"/>
    <property type="match status" value="1"/>
</dbReference>
<dbReference type="PROSITE" id="PS51729">
    <property type="entry name" value="GNAT_YJDJ"/>
    <property type="match status" value="1"/>
</dbReference>
<comment type="caution">
    <text evidence="3">The sequence shown here is derived from an EMBL/GenBank/DDBJ whole genome shotgun (WGS) entry which is preliminary data.</text>
</comment>
<gene>
    <name evidence="3" type="ORF">J2S62_002009</name>
</gene>
<organism evidence="3 4">
    <name type="scientific">Enteractinococcus fodinae</name>
    <dbReference type="NCBI Taxonomy" id="684663"/>
    <lineage>
        <taxon>Bacteria</taxon>
        <taxon>Bacillati</taxon>
        <taxon>Actinomycetota</taxon>
        <taxon>Actinomycetes</taxon>
        <taxon>Micrococcales</taxon>
        <taxon>Micrococcaceae</taxon>
    </lineage>
</organism>
<dbReference type="RefSeq" id="WP_310174320.1">
    <property type="nucleotide sequence ID" value="NZ_BAABHE010000002.1"/>
</dbReference>
<keyword evidence="4" id="KW-1185">Reference proteome</keyword>
<dbReference type="InterPro" id="IPR045057">
    <property type="entry name" value="Gcn5-rel_NAT"/>
</dbReference>
<dbReference type="CDD" id="cd04301">
    <property type="entry name" value="NAT_SF"/>
    <property type="match status" value="1"/>
</dbReference>
<evidence type="ECO:0000256" key="1">
    <source>
        <dbReference type="SAM" id="MobiDB-lite"/>
    </source>
</evidence>
<proteinExistence type="predicted"/>